<reference evidence="2 3" key="1">
    <citation type="submission" date="2019-02" db="EMBL/GenBank/DDBJ databases">
        <title>Pedobacter sp. nov., a novel speices isolated from soil of pinguins habitat in Antarcitica.</title>
        <authorList>
            <person name="He R.-H."/>
        </authorList>
    </citation>
    <scope>NUCLEOTIDE SEQUENCE [LARGE SCALE GENOMIC DNA]</scope>
    <source>
        <strain evidence="2 3">E01020</strain>
    </source>
</reference>
<dbReference type="OrthoDB" id="782779at2"/>
<comment type="caution">
    <text evidence="2">The sequence shown here is derived from an EMBL/GenBank/DDBJ whole genome shotgun (WGS) entry which is preliminary data.</text>
</comment>
<dbReference type="EMBL" id="SJCY01000003">
    <property type="protein sequence ID" value="TDG36877.1"/>
    <property type="molecule type" value="Genomic_DNA"/>
</dbReference>
<dbReference type="Proteomes" id="UP000295668">
    <property type="component" value="Unassembled WGS sequence"/>
</dbReference>
<sequence>MSYKPTYKAANTIAATIETHFVKLHANAVAQGEVDLATQPNKEIIEVLIDVAFWSSLRKEEGHSPKISIAFLPPSQTSKPLKFAKPLPLNATTLTKIAPGVERSGIHVGVWVIDGELYIWGTTLNIPNFCFVVDVSAPGLIVIKHRRIYGIGKYTNVAVLKGEQIRIVDDTSCNNRDCPPILKALLDLTVLASWNDPINILIQFAVSMRSHGRGGALLIVPKDDQKWTESIIHPIQYLVEPEFCGLSNLAKQVGNQSEIFSQGALRKEVEHLAGLTAVDGATIINDRFDLIAFGAKIGRGIGKPTVEKIAFSEPIIGGEDKILYPGQLGGTRHFSVAQFINDQPQAVGLVASQDGHFTIFSWSKRQNMVMAHRIETLLL</sequence>
<feature type="domain" description="Probable sensor" evidence="1">
    <location>
        <begin position="36"/>
        <end position="123"/>
    </location>
</feature>
<organism evidence="2 3">
    <name type="scientific">Pedobacter changchengzhani</name>
    <dbReference type="NCBI Taxonomy" id="2529274"/>
    <lineage>
        <taxon>Bacteria</taxon>
        <taxon>Pseudomonadati</taxon>
        <taxon>Bacteroidota</taxon>
        <taxon>Sphingobacteriia</taxon>
        <taxon>Sphingobacteriales</taxon>
        <taxon>Sphingobacteriaceae</taxon>
        <taxon>Pedobacter</taxon>
    </lineage>
</organism>
<evidence type="ECO:0000313" key="3">
    <source>
        <dbReference type="Proteomes" id="UP000295668"/>
    </source>
</evidence>
<name>A0A4R5MM75_9SPHI</name>
<accession>A0A4R5MM75</accession>
<evidence type="ECO:0000313" key="2">
    <source>
        <dbReference type="EMBL" id="TDG36877.1"/>
    </source>
</evidence>
<gene>
    <name evidence="2" type="ORF">EZJ43_06240</name>
</gene>
<dbReference type="Pfam" id="PF21751">
    <property type="entry name" value="DACNV"/>
    <property type="match status" value="1"/>
</dbReference>
<dbReference type="RefSeq" id="WP_133261823.1">
    <property type="nucleotide sequence ID" value="NZ_SJCY01000003.1"/>
</dbReference>
<proteinExistence type="predicted"/>
<evidence type="ECO:0000259" key="1">
    <source>
        <dbReference type="Pfam" id="PF21751"/>
    </source>
</evidence>
<dbReference type="AlphaFoldDB" id="A0A4R5MM75"/>
<protein>
    <recommendedName>
        <fullName evidence="1">Probable sensor domain-containing protein</fullName>
    </recommendedName>
</protein>
<dbReference type="InterPro" id="IPR048551">
    <property type="entry name" value="DACNV"/>
</dbReference>
<keyword evidence="3" id="KW-1185">Reference proteome</keyword>